<dbReference type="EMBL" id="ML995499">
    <property type="protein sequence ID" value="KAF2137847.1"/>
    <property type="molecule type" value="Genomic_DNA"/>
</dbReference>
<dbReference type="RefSeq" id="XP_033393562.1">
    <property type="nucleotide sequence ID" value="XM_033545306.1"/>
</dbReference>
<gene>
    <name evidence="1" type="ORF">K452DRAFT_339488</name>
</gene>
<dbReference type="GeneID" id="54302809"/>
<dbReference type="SUPFAM" id="SSF52047">
    <property type="entry name" value="RNI-like"/>
    <property type="match status" value="1"/>
</dbReference>
<proteinExistence type="predicted"/>
<sequence>MANNITNNTTTMTTLESLPLDLFVELQTYLEHQDVLALRSPTFEQRIIRSLKTDPANPTATGDEEGHVAKFTPAGMLRLAAISKLPFVAPRIRNLKIVVDVPNQYGMQVLDKRLEMFNQSPGYKFFYEYNARHWRLRSRPNHHPAEPDQPAHLTIAGDKGWQFIDYRDQGLEQRFSHVDGEALQDMPGAIVAPYAAGLDGVRNEGEWPAMAVGEQANAMIAIREAMLYPNPAVNVANEDYAELAKGLGVSQAVSVIVPALASECGSLESLTIGSSDFIGSLGLWAPLLRDSLQASAVQGFRNLTTLQISLSDAIAYRQNDYDTRLSPAQAARPLTSFLQAPTSLTELFISGVTRHEELNHRLMARHDGLNGALEVVLANLRLPHLHTLRLLRLALTNPDALTTFIAAHNTTLTALQLSDIELPSENPSWMILAHRIGETVDLTE</sequence>
<protein>
    <submittedName>
        <fullName evidence="1">Uncharacterized protein</fullName>
    </submittedName>
</protein>
<reference evidence="1" key="1">
    <citation type="journal article" date="2020" name="Stud. Mycol.">
        <title>101 Dothideomycetes genomes: a test case for predicting lifestyles and emergence of pathogens.</title>
        <authorList>
            <person name="Haridas S."/>
            <person name="Albert R."/>
            <person name="Binder M."/>
            <person name="Bloem J."/>
            <person name="Labutti K."/>
            <person name="Salamov A."/>
            <person name="Andreopoulos B."/>
            <person name="Baker S."/>
            <person name="Barry K."/>
            <person name="Bills G."/>
            <person name="Bluhm B."/>
            <person name="Cannon C."/>
            <person name="Castanera R."/>
            <person name="Culley D."/>
            <person name="Daum C."/>
            <person name="Ezra D."/>
            <person name="Gonzalez J."/>
            <person name="Henrissat B."/>
            <person name="Kuo A."/>
            <person name="Liang C."/>
            <person name="Lipzen A."/>
            <person name="Lutzoni F."/>
            <person name="Magnuson J."/>
            <person name="Mondo S."/>
            <person name="Nolan M."/>
            <person name="Ohm R."/>
            <person name="Pangilinan J."/>
            <person name="Park H.-J."/>
            <person name="Ramirez L."/>
            <person name="Alfaro M."/>
            <person name="Sun H."/>
            <person name="Tritt A."/>
            <person name="Yoshinaga Y."/>
            <person name="Zwiers L.-H."/>
            <person name="Turgeon B."/>
            <person name="Goodwin S."/>
            <person name="Spatafora J."/>
            <person name="Crous P."/>
            <person name="Grigoriev I."/>
        </authorList>
    </citation>
    <scope>NUCLEOTIDE SEQUENCE</scope>
    <source>
        <strain evidence="1">CBS 121167</strain>
    </source>
</reference>
<name>A0A6A6B4F8_9PEZI</name>
<organism evidence="1 2">
    <name type="scientific">Aplosporella prunicola CBS 121167</name>
    <dbReference type="NCBI Taxonomy" id="1176127"/>
    <lineage>
        <taxon>Eukaryota</taxon>
        <taxon>Fungi</taxon>
        <taxon>Dikarya</taxon>
        <taxon>Ascomycota</taxon>
        <taxon>Pezizomycotina</taxon>
        <taxon>Dothideomycetes</taxon>
        <taxon>Dothideomycetes incertae sedis</taxon>
        <taxon>Botryosphaeriales</taxon>
        <taxon>Aplosporellaceae</taxon>
        <taxon>Aplosporella</taxon>
    </lineage>
</organism>
<accession>A0A6A6B4F8</accession>
<evidence type="ECO:0000313" key="2">
    <source>
        <dbReference type="Proteomes" id="UP000799438"/>
    </source>
</evidence>
<keyword evidence="2" id="KW-1185">Reference proteome</keyword>
<evidence type="ECO:0000313" key="1">
    <source>
        <dbReference type="EMBL" id="KAF2137847.1"/>
    </source>
</evidence>
<dbReference type="Proteomes" id="UP000799438">
    <property type="component" value="Unassembled WGS sequence"/>
</dbReference>
<dbReference type="AlphaFoldDB" id="A0A6A6B4F8"/>